<evidence type="ECO:0008006" key="3">
    <source>
        <dbReference type="Google" id="ProtNLM"/>
    </source>
</evidence>
<dbReference type="SUPFAM" id="SSF56935">
    <property type="entry name" value="Porins"/>
    <property type="match status" value="1"/>
</dbReference>
<dbReference type="AlphaFoldDB" id="A0A833JQ42"/>
<accession>A0A833JQ42</accession>
<comment type="caution">
    <text evidence="1">The sequence shown here is derived from an EMBL/GenBank/DDBJ whole genome shotgun (WGS) entry which is preliminary data.</text>
</comment>
<protein>
    <recommendedName>
        <fullName evidence="3">Porin</fullName>
    </recommendedName>
</protein>
<proteinExistence type="predicted"/>
<dbReference type="EMBL" id="WBMP01000006">
    <property type="protein sequence ID" value="KAE8545989.1"/>
    <property type="molecule type" value="Genomic_DNA"/>
</dbReference>
<organism evidence="1 2">
    <name type="scientific">Marinobacter nauticus</name>
    <name type="common">Marinobacter hydrocarbonoclasticus</name>
    <name type="synonym">Marinobacter aquaeolei</name>
    <dbReference type="NCBI Taxonomy" id="2743"/>
    <lineage>
        <taxon>Bacteria</taxon>
        <taxon>Pseudomonadati</taxon>
        <taxon>Pseudomonadota</taxon>
        <taxon>Gammaproteobacteria</taxon>
        <taxon>Pseudomonadales</taxon>
        <taxon>Marinobacteraceae</taxon>
        <taxon>Marinobacter</taxon>
    </lineage>
</organism>
<reference evidence="1 2" key="1">
    <citation type="submission" date="2019-10" db="EMBL/GenBank/DDBJ databases">
        <title>Draft genome sequence of Marinobacter hydrocarbonoclasticus NCT7M from the microbiome of the marine copepod.</title>
        <authorList>
            <person name="Nuttall R."/>
            <person name="Sharma G."/>
            <person name="Moisander P."/>
        </authorList>
    </citation>
    <scope>NUCLEOTIDE SEQUENCE [LARGE SCALE GENOMIC DNA]</scope>
    <source>
        <strain evidence="1 2">NCT7M</strain>
    </source>
</reference>
<evidence type="ECO:0000313" key="2">
    <source>
        <dbReference type="Proteomes" id="UP000469950"/>
    </source>
</evidence>
<sequence>MTVLGLASQAQAFEIQAGDVNADIYGYARLTATYDINEKITGDNSTLAGDFGKVSGSDNEGHFDASATQSRIGVKASLPQDFKITVEGDFASGGNFRLRHAFGEYNGILAGQTWSNYNSFTGNTPTLDFNGSAGWAGYQLRTAQLRYTTGGLSVSVEDPKGSLDGTTIVVNGDEVDTDKDTMPAFTARYEGSADALSFAVAGLLKQNAYENEVNDTDDTAMGYGMFGAAKFKASDMVSIQGALNYTDGANAYLYQSGSADAYLDGEDLETISGYGASIGTSLSLGNGRSVNLTYGMVELDVENDGDEETRSNIIANYMWTPVKSVMMGVEYQYWKTETKGGDSEDANRLMFAAQYNF</sequence>
<gene>
    <name evidence="1" type="ORF">F6453_1736</name>
</gene>
<dbReference type="InterPro" id="IPR045748">
    <property type="entry name" value="DcaP"/>
</dbReference>
<dbReference type="Proteomes" id="UP000469950">
    <property type="component" value="Unassembled WGS sequence"/>
</dbReference>
<name>A0A833JQ42_MARNT</name>
<evidence type="ECO:0000313" key="1">
    <source>
        <dbReference type="EMBL" id="KAE8545989.1"/>
    </source>
</evidence>
<dbReference type="Pfam" id="PF19577">
    <property type="entry name" value="DcaP"/>
    <property type="match status" value="1"/>
</dbReference>